<accession>A0A0A9DHS3</accession>
<dbReference type="AlphaFoldDB" id="A0A0A9DHS3"/>
<name>A0A0A9DHS3_ARUDO</name>
<reference evidence="1" key="2">
    <citation type="journal article" date="2015" name="Data Brief">
        <title>Shoot transcriptome of the giant reed, Arundo donax.</title>
        <authorList>
            <person name="Barrero R.A."/>
            <person name="Guerrero F.D."/>
            <person name="Moolhuijzen P."/>
            <person name="Goolsby J.A."/>
            <person name="Tidwell J."/>
            <person name="Bellgard S.E."/>
            <person name="Bellgard M.I."/>
        </authorList>
    </citation>
    <scope>NUCLEOTIDE SEQUENCE</scope>
    <source>
        <tissue evidence="1">Shoot tissue taken approximately 20 cm above the soil surface</tissue>
    </source>
</reference>
<reference evidence="1" key="1">
    <citation type="submission" date="2014-09" db="EMBL/GenBank/DDBJ databases">
        <authorList>
            <person name="Magalhaes I.L.F."/>
            <person name="Oliveira U."/>
            <person name="Santos F.R."/>
            <person name="Vidigal T.H.D.A."/>
            <person name="Brescovit A.D."/>
            <person name="Santos A.J."/>
        </authorList>
    </citation>
    <scope>NUCLEOTIDE SEQUENCE</scope>
    <source>
        <tissue evidence="1">Shoot tissue taken approximately 20 cm above the soil surface</tissue>
    </source>
</reference>
<protein>
    <submittedName>
        <fullName evidence="1">Uncharacterized protein</fullName>
    </submittedName>
</protein>
<organism evidence="1">
    <name type="scientific">Arundo donax</name>
    <name type="common">Giant reed</name>
    <name type="synonym">Donax arundinaceus</name>
    <dbReference type="NCBI Taxonomy" id="35708"/>
    <lineage>
        <taxon>Eukaryota</taxon>
        <taxon>Viridiplantae</taxon>
        <taxon>Streptophyta</taxon>
        <taxon>Embryophyta</taxon>
        <taxon>Tracheophyta</taxon>
        <taxon>Spermatophyta</taxon>
        <taxon>Magnoliopsida</taxon>
        <taxon>Liliopsida</taxon>
        <taxon>Poales</taxon>
        <taxon>Poaceae</taxon>
        <taxon>PACMAD clade</taxon>
        <taxon>Arundinoideae</taxon>
        <taxon>Arundineae</taxon>
        <taxon>Arundo</taxon>
    </lineage>
</organism>
<dbReference type="EMBL" id="GBRH01209806">
    <property type="protein sequence ID" value="JAD88089.1"/>
    <property type="molecule type" value="Transcribed_RNA"/>
</dbReference>
<sequence>METCSRAGIMSLCNLAIRSRNLWCLIVRILPKLLGLAPSLLKKFREDGHVHPSISGDCIGHIA</sequence>
<evidence type="ECO:0000313" key="1">
    <source>
        <dbReference type="EMBL" id="JAD88089.1"/>
    </source>
</evidence>
<proteinExistence type="predicted"/>